<dbReference type="InterPro" id="IPR004615">
    <property type="entry name" value="DNA_pol_III_psi"/>
</dbReference>
<dbReference type="GO" id="GO:0006260">
    <property type="term" value="P:DNA replication"/>
    <property type="evidence" value="ECO:0007669"/>
    <property type="project" value="InterPro"/>
</dbReference>
<dbReference type="RefSeq" id="WP_156200756.1">
    <property type="nucleotide sequence ID" value="NZ_CP012154.1"/>
</dbReference>
<dbReference type="GO" id="GO:0008408">
    <property type="term" value="F:3'-5' exonuclease activity"/>
    <property type="evidence" value="ECO:0007669"/>
    <property type="project" value="InterPro"/>
</dbReference>
<gene>
    <name evidence="1" type="ORF">WM2015_447</name>
</gene>
<dbReference type="GO" id="GO:0003887">
    <property type="term" value="F:DNA-directed DNA polymerase activity"/>
    <property type="evidence" value="ECO:0007669"/>
    <property type="project" value="InterPro"/>
</dbReference>
<dbReference type="EMBL" id="CP012154">
    <property type="protein sequence ID" value="AKS40829.1"/>
    <property type="molecule type" value="Genomic_DNA"/>
</dbReference>
<dbReference type="STRING" id="1579979.WM2015_447"/>
<organism evidence="1 2">
    <name type="scientific">Wenzhouxiangella marina</name>
    <dbReference type="NCBI Taxonomy" id="1579979"/>
    <lineage>
        <taxon>Bacteria</taxon>
        <taxon>Pseudomonadati</taxon>
        <taxon>Pseudomonadota</taxon>
        <taxon>Gammaproteobacteria</taxon>
        <taxon>Chromatiales</taxon>
        <taxon>Wenzhouxiangellaceae</taxon>
        <taxon>Wenzhouxiangella</taxon>
    </lineage>
</organism>
<dbReference type="Pfam" id="PF03603">
    <property type="entry name" value="DNA_III_psi"/>
    <property type="match status" value="1"/>
</dbReference>
<protein>
    <submittedName>
        <fullName evidence="1">Uncharacterized protein</fullName>
    </submittedName>
</protein>
<accession>A0A0K0XSY7</accession>
<reference evidence="1 2" key="1">
    <citation type="submission" date="2015-07" db="EMBL/GenBank/DDBJ databases">
        <authorList>
            <person name="Noorani M."/>
        </authorList>
    </citation>
    <scope>NUCLEOTIDE SEQUENCE [LARGE SCALE GENOMIC DNA]</scope>
    <source>
        <strain evidence="1 2">KCTC 42284</strain>
    </source>
</reference>
<dbReference type="KEGG" id="wma:WM2015_447"/>
<keyword evidence="2" id="KW-1185">Reference proteome</keyword>
<evidence type="ECO:0000313" key="1">
    <source>
        <dbReference type="EMBL" id="AKS40829.1"/>
    </source>
</evidence>
<evidence type="ECO:0000313" key="2">
    <source>
        <dbReference type="Proteomes" id="UP000066624"/>
    </source>
</evidence>
<dbReference type="Proteomes" id="UP000066624">
    <property type="component" value="Chromosome"/>
</dbReference>
<sequence length="148" mass="16391">MTRLDVRAAQRLAAMGIDRWERRPSAVPPEVVAEDIDEARIRLLSGHGEWVLVQQKPWRGEHEALLSDIQALLGADRCRFGQWAEAGQAGVGPAEMQARGVARVLSFGPPIEPLDWSNLIEVPALDALASDAEARRELWRRLAPVLSD</sequence>
<name>A0A0K0XSY7_9GAMM</name>
<proteinExistence type="predicted"/>
<dbReference type="OrthoDB" id="9953793at2"/>
<dbReference type="AlphaFoldDB" id="A0A0K0XSY7"/>